<sequence length="171" mass="19757">MGKVLLASRGDGNNIRGSGYGNQCRNVLETSWQWVISDIEIIVQTYKEWILRTIEETWNLFHKKFIALWDEHKDGSGEAYLPAIYNNPELQQLVQKKFMEDLFHDTLGFGAAKMIRRIVGVAHVEDLESITDASRRADCEHRALEVAKLLLKERRKFHAITEVISAIKKFQ</sequence>
<evidence type="ECO:0000256" key="3">
    <source>
        <dbReference type="ARBA" id="ARBA00022741"/>
    </source>
</evidence>
<evidence type="ECO:0000256" key="1">
    <source>
        <dbReference type="ARBA" id="ARBA00010165"/>
    </source>
</evidence>
<evidence type="ECO:0000256" key="2">
    <source>
        <dbReference type="ARBA" id="ARBA00022679"/>
    </source>
</evidence>
<name>A0A2N9HZ62_FAGSY</name>
<dbReference type="EMBL" id="OIVN01005146">
    <property type="protein sequence ID" value="SPD21102.1"/>
    <property type="molecule type" value="Genomic_DNA"/>
</dbReference>
<protein>
    <submittedName>
        <fullName evidence="7">Uncharacterized protein</fullName>
    </submittedName>
</protein>
<evidence type="ECO:0000256" key="4">
    <source>
        <dbReference type="ARBA" id="ARBA00022777"/>
    </source>
</evidence>
<dbReference type="SUPFAM" id="SSF56112">
    <property type="entry name" value="Protein kinase-like (PK-like)"/>
    <property type="match status" value="1"/>
</dbReference>
<dbReference type="PANTHER" id="PTHR34273:SF2">
    <property type="entry name" value="METHYLTHIORIBOSE KINASE"/>
    <property type="match status" value="1"/>
</dbReference>
<organism evidence="7">
    <name type="scientific">Fagus sylvatica</name>
    <name type="common">Beechnut</name>
    <dbReference type="NCBI Taxonomy" id="28930"/>
    <lineage>
        <taxon>Eukaryota</taxon>
        <taxon>Viridiplantae</taxon>
        <taxon>Streptophyta</taxon>
        <taxon>Embryophyta</taxon>
        <taxon>Tracheophyta</taxon>
        <taxon>Spermatophyta</taxon>
        <taxon>Magnoliopsida</taxon>
        <taxon>eudicotyledons</taxon>
        <taxon>Gunneridae</taxon>
        <taxon>Pentapetalae</taxon>
        <taxon>rosids</taxon>
        <taxon>fabids</taxon>
        <taxon>Fagales</taxon>
        <taxon>Fagaceae</taxon>
        <taxon>Fagus</taxon>
    </lineage>
</organism>
<dbReference type="Gene3D" id="3.90.1200.10">
    <property type="match status" value="1"/>
</dbReference>
<evidence type="ECO:0000313" key="7">
    <source>
        <dbReference type="EMBL" id="SPD17053.1"/>
    </source>
</evidence>
<gene>
    <name evidence="6" type="ORF">FSB_LOCUS33956</name>
    <name evidence="7" type="ORF">FSB_LOCUS44935</name>
    <name evidence="8" type="ORF">FSB_LOCUS48979</name>
    <name evidence="9" type="ORF">FSB_LOCUS48984</name>
</gene>
<dbReference type="EMBL" id="OIVN01002742">
    <property type="protein sequence ID" value="SPD06074.1"/>
    <property type="molecule type" value="Genomic_DNA"/>
</dbReference>
<comment type="similarity">
    <text evidence="1">Belongs to the methylthioribose kinase family.</text>
</comment>
<dbReference type="EMBL" id="OIVN01005146">
    <property type="protein sequence ID" value="SPD21097.1"/>
    <property type="molecule type" value="Genomic_DNA"/>
</dbReference>
<reference evidence="7" key="1">
    <citation type="submission" date="2018-02" db="EMBL/GenBank/DDBJ databases">
        <authorList>
            <person name="Cohen D.B."/>
            <person name="Kent A.D."/>
        </authorList>
    </citation>
    <scope>NUCLEOTIDE SEQUENCE</scope>
</reference>
<keyword evidence="2" id="KW-0808">Transferase</keyword>
<dbReference type="AlphaFoldDB" id="A0A2N9HZ62"/>
<evidence type="ECO:0000313" key="6">
    <source>
        <dbReference type="EMBL" id="SPD06074.1"/>
    </source>
</evidence>
<evidence type="ECO:0000313" key="8">
    <source>
        <dbReference type="EMBL" id="SPD21097.1"/>
    </source>
</evidence>
<dbReference type="EMBL" id="OIVN01004386">
    <property type="protein sequence ID" value="SPD17053.1"/>
    <property type="molecule type" value="Genomic_DNA"/>
</dbReference>
<proteinExistence type="inferred from homology"/>
<dbReference type="GO" id="GO:0005524">
    <property type="term" value="F:ATP binding"/>
    <property type="evidence" value="ECO:0007669"/>
    <property type="project" value="UniProtKB-KW"/>
</dbReference>
<keyword evidence="4" id="KW-0418">Kinase</keyword>
<evidence type="ECO:0000256" key="5">
    <source>
        <dbReference type="ARBA" id="ARBA00022840"/>
    </source>
</evidence>
<dbReference type="GO" id="GO:0016301">
    <property type="term" value="F:kinase activity"/>
    <property type="evidence" value="ECO:0007669"/>
    <property type="project" value="UniProtKB-KW"/>
</dbReference>
<dbReference type="PANTHER" id="PTHR34273">
    <property type="entry name" value="METHYLTHIORIBOSE KINASE"/>
    <property type="match status" value="1"/>
</dbReference>
<dbReference type="InterPro" id="IPR011009">
    <property type="entry name" value="Kinase-like_dom_sf"/>
</dbReference>
<evidence type="ECO:0000313" key="9">
    <source>
        <dbReference type="EMBL" id="SPD21102.1"/>
    </source>
</evidence>
<accession>A0A2N9HZ62</accession>
<keyword evidence="3" id="KW-0547">Nucleotide-binding</keyword>
<keyword evidence="5" id="KW-0067">ATP-binding</keyword>